<reference evidence="1" key="1">
    <citation type="journal article" date="2014" name="Front. Microbiol.">
        <title>High frequency of phylogenetically diverse reductive dehalogenase-homologous genes in deep subseafloor sedimentary metagenomes.</title>
        <authorList>
            <person name="Kawai M."/>
            <person name="Futagami T."/>
            <person name="Toyoda A."/>
            <person name="Takaki Y."/>
            <person name="Nishi S."/>
            <person name="Hori S."/>
            <person name="Arai W."/>
            <person name="Tsubouchi T."/>
            <person name="Morono Y."/>
            <person name="Uchiyama I."/>
            <person name="Ito T."/>
            <person name="Fujiyama A."/>
            <person name="Inagaki F."/>
            <person name="Takami H."/>
        </authorList>
    </citation>
    <scope>NUCLEOTIDE SEQUENCE</scope>
    <source>
        <strain evidence="1">Expedition CK06-06</strain>
    </source>
</reference>
<accession>X1LFV5</accession>
<name>X1LFV5_9ZZZZ</name>
<gene>
    <name evidence="1" type="ORF">S06H3_11973</name>
</gene>
<organism evidence="1">
    <name type="scientific">marine sediment metagenome</name>
    <dbReference type="NCBI Taxonomy" id="412755"/>
    <lineage>
        <taxon>unclassified sequences</taxon>
        <taxon>metagenomes</taxon>
        <taxon>ecological metagenomes</taxon>
    </lineage>
</organism>
<comment type="caution">
    <text evidence="1">The sequence shown here is derived from an EMBL/GenBank/DDBJ whole genome shotgun (WGS) entry which is preliminary data.</text>
</comment>
<proteinExistence type="predicted"/>
<dbReference type="EMBL" id="BARV01005885">
    <property type="protein sequence ID" value="GAI04741.1"/>
    <property type="molecule type" value="Genomic_DNA"/>
</dbReference>
<sequence length="191" mass="22725">FRRQLYDFFQGEHYCKSDKAINISSEKGVTDIDAAIYDRDAGVLGIFQLKWQDAYGNSMKERYSHITNLYPKATEWIDKVESWISLNRNKDLLKRIFSLPNRVPKKILIFVICRHNTYFTGYEVDKRAAWSSVWNLLKVWDSKIPKNSTNKIEALYNELKKIERDINTRKRPEMTKDEFNISRYRIILKSS</sequence>
<feature type="non-terminal residue" evidence="1">
    <location>
        <position position="1"/>
    </location>
</feature>
<dbReference type="AlphaFoldDB" id="X1LFV5"/>
<protein>
    <submittedName>
        <fullName evidence="1">Uncharacterized protein</fullName>
    </submittedName>
</protein>
<evidence type="ECO:0000313" key="1">
    <source>
        <dbReference type="EMBL" id="GAI04741.1"/>
    </source>
</evidence>